<organism evidence="3 4">
    <name type="scientific">Yaniella flava</name>
    <dbReference type="NCBI Taxonomy" id="287930"/>
    <lineage>
        <taxon>Bacteria</taxon>
        <taxon>Bacillati</taxon>
        <taxon>Actinomycetota</taxon>
        <taxon>Actinomycetes</taxon>
        <taxon>Micrococcales</taxon>
        <taxon>Micrococcaceae</taxon>
        <taxon>Yaniella</taxon>
    </lineage>
</organism>
<keyword evidence="1" id="KW-0812">Transmembrane</keyword>
<feature type="transmembrane region" description="Helical" evidence="1">
    <location>
        <begin position="55"/>
        <end position="74"/>
    </location>
</feature>
<accession>A0ABN2UT31</accession>
<proteinExistence type="predicted"/>
<gene>
    <name evidence="3" type="ORF">GCM10009720_24590</name>
</gene>
<sequence length="170" mass="18848">MNDIVSERLHVALRPPKHRVERRAIGWWAIQSALITVPLMVGAIVAYVLWGSDSWWIILIVVAAAIVLVLGVMVEPLWRYRVHRWETTGTAVYARSGWLVKEWRASPLSRIQTVDALQGPVEQLLGLSTLRVTTASSYGAIDIGRLDKATADRVADELTQLTEAIPGDAT</sequence>
<dbReference type="EMBL" id="BAAAMN010000049">
    <property type="protein sequence ID" value="GAA2042944.1"/>
    <property type="molecule type" value="Genomic_DNA"/>
</dbReference>
<keyword evidence="1" id="KW-1133">Transmembrane helix</keyword>
<protein>
    <submittedName>
        <fullName evidence="3">PH domain-containing protein</fullName>
    </submittedName>
</protein>
<comment type="caution">
    <text evidence="3">The sequence shown here is derived from an EMBL/GenBank/DDBJ whole genome shotgun (WGS) entry which is preliminary data.</text>
</comment>
<dbReference type="Pfam" id="PF03703">
    <property type="entry name" value="bPH_2"/>
    <property type="match status" value="1"/>
</dbReference>
<evidence type="ECO:0000313" key="4">
    <source>
        <dbReference type="Proteomes" id="UP001501461"/>
    </source>
</evidence>
<dbReference type="PANTHER" id="PTHR34473:SF3">
    <property type="entry name" value="TRANSMEMBRANE PROTEIN-RELATED"/>
    <property type="match status" value="1"/>
</dbReference>
<feature type="transmembrane region" description="Helical" evidence="1">
    <location>
        <begin position="24"/>
        <end position="49"/>
    </location>
</feature>
<feature type="domain" description="YdbS-like PH" evidence="2">
    <location>
        <begin position="80"/>
        <end position="157"/>
    </location>
</feature>
<evidence type="ECO:0000259" key="2">
    <source>
        <dbReference type="Pfam" id="PF03703"/>
    </source>
</evidence>
<dbReference type="InterPro" id="IPR005182">
    <property type="entry name" value="YdbS-like_PH"/>
</dbReference>
<keyword evidence="1" id="KW-0472">Membrane</keyword>
<evidence type="ECO:0000313" key="3">
    <source>
        <dbReference type="EMBL" id="GAA2042944.1"/>
    </source>
</evidence>
<reference evidence="3 4" key="1">
    <citation type="journal article" date="2019" name="Int. J. Syst. Evol. Microbiol.">
        <title>The Global Catalogue of Microorganisms (GCM) 10K type strain sequencing project: providing services to taxonomists for standard genome sequencing and annotation.</title>
        <authorList>
            <consortium name="The Broad Institute Genomics Platform"/>
            <consortium name="The Broad Institute Genome Sequencing Center for Infectious Disease"/>
            <person name="Wu L."/>
            <person name="Ma J."/>
        </authorList>
    </citation>
    <scope>NUCLEOTIDE SEQUENCE [LARGE SCALE GENOMIC DNA]</scope>
    <source>
        <strain evidence="3 4">JCM 13595</strain>
    </source>
</reference>
<dbReference type="Proteomes" id="UP001501461">
    <property type="component" value="Unassembled WGS sequence"/>
</dbReference>
<evidence type="ECO:0000256" key="1">
    <source>
        <dbReference type="SAM" id="Phobius"/>
    </source>
</evidence>
<name>A0ABN2UT31_9MICC</name>
<keyword evidence="4" id="KW-1185">Reference proteome</keyword>
<dbReference type="PANTHER" id="PTHR34473">
    <property type="entry name" value="UPF0699 TRANSMEMBRANE PROTEIN YDBS"/>
    <property type="match status" value="1"/>
</dbReference>
<dbReference type="RefSeq" id="WP_343959121.1">
    <property type="nucleotide sequence ID" value="NZ_BAAAMN010000049.1"/>
</dbReference>